<reference evidence="8 9" key="1">
    <citation type="submission" date="2023-07" db="EMBL/GenBank/DDBJ databases">
        <title>Sorghum-associated microbial communities from plants grown in Nebraska, USA.</title>
        <authorList>
            <person name="Schachtman D."/>
        </authorList>
    </citation>
    <scope>NUCLEOTIDE SEQUENCE [LARGE SCALE GENOMIC DNA]</scope>
    <source>
        <strain evidence="8 9">BE310</strain>
    </source>
</reference>
<evidence type="ECO:0000259" key="7">
    <source>
        <dbReference type="Pfam" id="PF00082"/>
    </source>
</evidence>
<dbReference type="InterPro" id="IPR036852">
    <property type="entry name" value="Peptidase_S8/S53_dom_sf"/>
</dbReference>
<evidence type="ECO:0000256" key="2">
    <source>
        <dbReference type="ARBA" id="ARBA00022670"/>
    </source>
</evidence>
<dbReference type="EMBL" id="JAVDXQ010000004">
    <property type="protein sequence ID" value="MDR7297839.1"/>
    <property type="molecule type" value="Genomic_DNA"/>
</dbReference>
<gene>
    <name evidence="8" type="ORF">J2X16_003188</name>
</gene>
<dbReference type="InterPro" id="IPR000209">
    <property type="entry name" value="Peptidase_S8/S53_dom"/>
</dbReference>
<feature type="domain" description="Peptidase S8/S53" evidence="7">
    <location>
        <begin position="197"/>
        <end position="391"/>
    </location>
</feature>
<dbReference type="PROSITE" id="PS00137">
    <property type="entry name" value="SUBTILASE_HIS"/>
    <property type="match status" value="1"/>
</dbReference>
<protein>
    <submittedName>
        <fullName evidence="8">Subtilisin family serine protease</fullName>
    </submittedName>
</protein>
<name>A0ABU1ZB50_9BURK</name>
<comment type="caution">
    <text evidence="8">The sequence shown here is derived from an EMBL/GenBank/DDBJ whole genome shotgun (WGS) entry which is preliminary data.</text>
</comment>
<proteinExistence type="inferred from homology"/>
<dbReference type="PANTHER" id="PTHR43806:SF11">
    <property type="entry name" value="CEREVISIN-RELATED"/>
    <property type="match status" value="1"/>
</dbReference>
<keyword evidence="3 5" id="KW-0378">Hydrolase</keyword>
<evidence type="ECO:0000313" key="8">
    <source>
        <dbReference type="EMBL" id="MDR7297839.1"/>
    </source>
</evidence>
<evidence type="ECO:0000256" key="5">
    <source>
        <dbReference type="PROSITE-ProRule" id="PRU01240"/>
    </source>
</evidence>
<evidence type="ECO:0000313" key="9">
    <source>
        <dbReference type="Proteomes" id="UP001180536"/>
    </source>
</evidence>
<dbReference type="GO" id="GO:0008233">
    <property type="term" value="F:peptidase activity"/>
    <property type="evidence" value="ECO:0007669"/>
    <property type="project" value="UniProtKB-KW"/>
</dbReference>
<dbReference type="InterPro" id="IPR050131">
    <property type="entry name" value="Peptidase_S8_subtilisin-like"/>
</dbReference>
<sequence>MATQDDRRLHPKLRAIGNRTDRVNATASVFSSRMTSQMKLDAGSLSTAAEAQLAACEGFAGGTLDGGQVPVTRRPERRPKMAEAGAAAQAYVNVFIETVNADPGEASPAEQVQAGLEDLLQQADLPDGISRRVVPRRNFISATVPVAMLAEVAAMPGVSFVHAAESLSLSLPMATGASARLKPTPRAVTVGGKRQTGAGVLIGIVDVGGFDFAHPDFLDRHGDTRFVAIWDQGGDFRAPPAAYGYGSELTAARLANAVKAQRAGGLPAVELERQSQRSVGSHGTHVASIAAGASGVCPGARIAGVLVSVPEPQGLREQRRMNFSDSSRIVDAIEYLYSLGRELGLPVSINISLGTNGGAHDGSNGPCRWIDASLNTPGRAICVAAGNAGQEGGVTPDDLGWVMGRIHTMGRVQSRGLDVELEWAVVGDGIADFSENEMEIWYGPQDRLSVAVQPPGSSDWFKVGPREYIENRRLDNGTVLSIYNELYHPTNGDNYIAIYLSPNLNPGTMAPVAPGVWKVRLHGEEIRSGEFHAWIERDDPMEIGRMDQLRAFRFPSFFTAASNVDSHSIGSLACAHRVVGVANIDASAGKVNRSSSQGPTRDGRGKPDIAAPGTGIVAANGFGGGDTWVAMTGTSMASPYVCGVVALMLAAKPSLNAAQCEGILKRTARPLPSHGYEWRNDAGFGVIDPVAAIEEARVFDERAERRG</sequence>
<feature type="active site" description="Charge relay system" evidence="5">
    <location>
        <position position="282"/>
    </location>
</feature>
<keyword evidence="9" id="KW-1185">Reference proteome</keyword>
<dbReference type="InterPro" id="IPR022398">
    <property type="entry name" value="Peptidase_S8_His-AS"/>
</dbReference>
<accession>A0ABU1ZB50</accession>
<dbReference type="InterPro" id="IPR015500">
    <property type="entry name" value="Peptidase_S8_subtilisin-rel"/>
</dbReference>
<evidence type="ECO:0000256" key="4">
    <source>
        <dbReference type="ARBA" id="ARBA00022825"/>
    </source>
</evidence>
<dbReference type="InterPro" id="IPR023828">
    <property type="entry name" value="Peptidase_S8_Ser-AS"/>
</dbReference>
<keyword evidence="4 5" id="KW-0720">Serine protease</keyword>
<dbReference type="Pfam" id="PF00082">
    <property type="entry name" value="Peptidase_S8"/>
    <property type="match status" value="2"/>
</dbReference>
<evidence type="ECO:0000256" key="6">
    <source>
        <dbReference type="SAM" id="MobiDB-lite"/>
    </source>
</evidence>
<evidence type="ECO:0000256" key="3">
    <source>
        <dbReference type="ARBA" id="ARBA00022801"/>
    </source>
</evidence>
<keyword evidence="2 5" id="KW-0645">Protease</keyword>
<dbReference type="PANTHER" id="PTHR43806">
    <property type="entry name" value="PEPTIDASE S8"/>
    <property type="match status" value="1"/>
</dbReference>
<dbReference type="PROSITE" id="PS00138">
    <property type="entry name" value="SUBTILASE_SER"/>
    <property type="match status" value="1"/>
</dbReference>
<dbReference type="PROSITE" id="PS51892">
    <property type="entry name" value="SUBTILASE"/>
    <property type="match status" value="1"/>
</dbReference>
<dbReference type="SUPFAM" id="SSF52743">
    <property type="entry name" value="Subtilisin-like"/>
    <property type="match status" value="1"/>
</dbReference>
<comment type="similarity">
    <text evidence="1 5">Belongs to the peptidase S8 family.</text>
</comment>
<feature type="region of interest" description="Disordered" evidence="6">
    <location>
        <begin position="589"/>
        <end position="608"/>
    </location>
</feature>
<feature type="active site" description="Charge relay system" evidence="5">
    <location>
        <position position="635"/>
    </location>
</feature>
<dbReference type="PRINTS" id="PR00723">
    <property type="entry name" value="SUBTILISIN"/>
</dbReference>
<evidence type="ECO:0000256" key="1">
    <source>
        <dbReference type="ARBA" id="ARBA00011073"/>
    </source>
</evidence>
<organism evidence="8 9">
    <name type="scientific">Pelomonas aquatica</name>
    <dbReference type="NCBI Taxonomy" id="431058"/>
    <lineage>
        <taxon>Bacteria</taxon>
        <taxon>Pseudomonadati</taxon>
        <taxon>Pseudomonadota</taxon>
        <taxon>Betaproteobacteria</taxon>
        <taxon>Burkholderiales</taxon>
        <taxon>Sphaerotilaceae</taxon>
        <taxon>Roseateles</taxon>
    </lineage>
</organism>
<dbReference type="Gene3D" id="2.60.120.1290">
    <property type="match status" value="1"/>
</dbReference>
<dbReference type="RefSeq" id="WP_310346460.1">
    <property type="nucleotide sequence ID" value="NZ_JAVDXQ010000004.1"/>
</dbReference>
<feature type="active site" description="Charge relay system" evidence="5">
    <location>
        <position position="206"/>
    </location>
</feature>
<feature type="domain" description="Peptidase S8/S53" evidence="7">
    <location>
        <begin position="558"/>
        <end position="674"/>
    </location>
</feature>
<dbReference type="GO" id="GO:0006508">
    <property type="term" value="P:proteolysis"/>
    <property type="evidence" value="ECO:0007669"/>
    <property type="project" value="UniProtKB-KW"/>
</dbReference>
<dbReference type="Proteomes" id="UP001180536">
    <property type="component" value="Unassembled WGS sequence"/>
</dbReference>
<dbReference type="Gene3D" id="3.40.50.200">
    <property type="entry name" value="Peptidase S8/S53 domain"/>
    <property type="match status" value="1"/>
</dbReference>